<evidence type="ECO:0000256" key="1">
    <source>
        <dbReference type="SAM" id="SignalP"/>
    </source>
</evidence>
<dbReference type="InterPro" id="IPR011059">
    <property type="entry name" value="Metal-dep_hydrolase_composite"/>
</dbReference>
<dbReference type="AlphaFoldDB" id="A0A9X2F5L6"/>
<dbReference type="CDD" id="cd01300">
    <property type="entry name" value="YtcJ_like"/>
    <property type="match status" value="1"/>
</dbReference>
<dbReference type="RefSeq" id="WP_252850746.1">
    <property type="nucleotide sequence ID" value="NZ_JAMXLR010000006.1"/>
</dbReference>
<accession>A0A9X2F5L6</accession>
<protein>
    <submittedName>
        <fullName evidence="3">Amidohydrolase</fullName>
    </submittedName>
</protein>
<feature type="signal peptide" evidence="1">
    <location>
        <begin position="1"/>
        <end position="25"/>
    </location>
</feature>
<feature type="chain" id="PRO_5040762627" evidence="1">
    <location>
        <begin position="26"/>
        <end position="563"/>
    </location>
</feature>
<evidence type="ECO:0000313" key="3">
    <source>
        <dbReference type="EMBL" id="MCO6042650.1"/>
    </source>
</evidence>
<dbReference type="SUPFAM" id="SSF51556">
    <property type="entry name" value="Metallo-dependent hydrolases"/>
    <property type="match status" value="1"/>
</dbReference>
<dbReference type="InterPro" id="IPR013108">
    <property type="entry name" value="Amidohydro_3"/>
</dbReference>
<keyword evidence="4" id="KW-1185">Reference proteome</keyword>
<dbReference type="InterPro" id="IPR032466">
    <property type="entry name" value="Metal_Hydrolase"/>
</dbReference>
<dbReference type="GO" id="GO:0016810">
    <property type="term" value="F:hydrolase activity, acting on carbon-nitrogen (but not peptide) bonds"/>
    <property type="evidence" value="ECO:0007669"/>
    <property type="project" value="InterPro"/>
</dbReference>
<dbReference type="PANTHER" id="PTHR22642:SF2">
    <property type="entry name" value="PROTEIN LONG AFTER FAR-RED 3"/>
    <property type="match status" value="1"/>
</dbReference>
<gene>
    <name evidence="3" type="ORF">NG895_01905</name>
</gene>
<dbReference type="PANTHER" id="PTHR22642">
    <property type="entry name" value="IMIDAZOLONEPROPIONASE"/>
    <property type="match status" value="1"/>
</dbReference>
<dbReference type="Gene3D" id="2.30.40.10">
    <property type="entry name" value="Urease, subunit C, domain 1"/>
    <property type="match status" value="1"/>
</dbReference>
<organism evidence="3 4">
    <name type="scientific">Aeoliella straminimaris</name>
    <dbReference type="NCBI Taxonomy" id="2954799"/>
    <lineage>
        <taxon>Bacteria</taxon>
        <taxon>Pseudomonadati</taxon>
        <taxon>Planctomycetota</taxon>
        <taxon>Planctomycetia</taxon>
        <taxon>Pirellulales</taxon>
        <taxon>Lacipirellulaceae</taxon>
        <taxon>Aeoliella</taxon>
    </lineage>
</organism>
<dbReference type="Pfam" id="PF07969">
    <property type="entry name" value="Amidohydro_3"/>
    <property type="match status" value="1"/>
</dbReference>
<dbReference type="SUPFAM" id="SSF51338">
    <property type="entry name" value="Composite domain of metallo-dependent hydrolases"/>
    <property type="match status" value="1"/>
</dbReference>
<dbReference type="InterPro" id="IPR033932">
    <property type="entry name" value="YtcJ-like"/>
</dbReference>
<comment type="caution">
    <text evidence="3">The sequence shown here is derived from an EMBL/GenBank/DDBJ whole genome shotgun (WGS) entry which is preliminary data.</text>
</comment>
<reference evidence="3" key="1">
    <citation type="submission" date="2022-06" db="EMBL/GenBank/DDBJ databases">
        <title>Aeoliella straminimaris, a novel planctomycete from sediments.</title>
        <authorList>
            <person name="Vitorino I.R."/>
            <person name="Lage O.M."/>
        </authorList>
    </citation>
    <scope>NUCLEOTIDE SEQUENCE</scope>
    <source>
        <strain evidence="3">ICT_H6.2</strain>
    </source>
</reference>
<name>A0A9X2F5L6_9BACT</name>
<dbReference type="Gene3D" id="3.10.310.70">
    <property type="match status" value="1"/>
</dbReference>
<dbReference type="Gene3D" id="3.20.20.140">
    <property type="entry name" value="Metal-dependent hydrolases"/>
    <property type="match status" value="1"/>
</dbReference>
<keyword evidence="1" id="KW-0732">Signal</keyword>
<evidence type="ECO:0000313" key="4">
    <source>
        <dbReference type="Proteomes" id="UP001155241"/>
    </source>
</evidence>
<feature type="domain" description="Amidohydrolase 3" evidence="2">
    <location>
        <begin position="76"/>
        <end position="552"/>
    </location>
</feature>
<evidence type="ECO:0000259" key="2">
    <source>
        <dbReference type="Pfam" id="PF07969"/>
    </source>
</evidence>
<dbReference type="EMBL" id="JAMXLR010000006">
    <property type="protein sequence ID" value="MCO6042650.1"/>
    <property type="molecule type" value="Genomic_DNA"/>
</dbReference>
<sequence>MLRFQFRHAILAAMLVSLFGSSTLAEQPATLIIVGGKVWTAEAQQPWAEAVAVHDSRILAVGSRDEIEKLANEGTQVVDAQGGLVVPGFIDAHVHFLDGGLQLSRVQLRGARSREEFVDRLARFARKLQPGEWILGGEWDHTVWGGELPTRDWIDEVTPDNPVWIDRLDGHMALANSAALAAAGIDDSVEAPAGGSIERDASGRMTGLLRDNAMSLIGPAIPTPTRSRLESAIDAATDYMFANGVTCVAHMGSLEQLRVLRDVHAKGNLRIRVHAATPLSQWRQLLDDIERNGRGDEWLVAGGLKGFVDGSLGSHTAAMLEPFADAPDDTGLMVNTPEDLYEWTSQADAAGLYVMVHAIGDRAIRVQLDIFERVAKENGERDRRFRIEHSQHIHPDDLPRFAQLGVIASMQPYHAIDDGRWAEGLLGHKRSETTYAFRSLLDSGATLALGSDWSVAPASVIEGIYACVTRATIDGKQPDGWIPEQKISAEEALQGYTMGSAYAMFAEDDLGSLRAGKLADVVVLSTDVTKCEPKEIRDAKVLVTIVDGKVVYQHPTANIGKGE</sequence>
<proteinExistence type="predicted"/>
<dbReference type="Proteomes" id="UP001155241">
    <property type="component" value="Unassembled WGS sequence"/>
</dbReference>